<organism evidence="9">
    <name type="scientific">mine drainage metagenome</name>
    <dbReference type="NCBI Taxonomy" id="410659"/>
    <lineage>
        <taxon>unclassified sequences</taxon>
        <taxon>metagenomes</taxon>
        <taxon>ecological metagenomes</taxon>
    </lineage>
</organism>
<dbReference type="PANTHER" id="PTHR10849:SF20">
    <property type="entry name" value="NADH DEHYDROGENASE [UBIQUINONE] IRON-SULFUR PROTEIN 8, MITOCHONDRIAL"/>
    <property type="match status" value="1"/>
</dbReference>
<comment type="cofactor">
    <cofactor evidence="1">
        <name>[4Fe-4S] cluster</name>
        <dbReference type="ChEBI" id="CHEBI:49883"/>
    </cofactor>
</comment>
<evidence type="ECO:0000256" key="4">
    <source>
        <dbReference type="ARBA" id="ARBA00022723"/>
    </source>
</evidence>
<evidence type="ECO:0000256" key="5">
    <source>
        <dbReference type="ARBA" id="ARBA00022967"/>
    </source>
</evidence>
<gene>
    <name evidence="9" type="primary">nuoI</name>
    <name evidence="9" type="ORF">CARN4_2210</name>
</gene>
<evidence type="ECO:0000256" key="3">
    <source>
        <dbReference type="ARBA" id="ARBA00022485"/>
    </source>
</evidence>
<dbReference type="InterPro" id="IPR017900">
    <property type="entry name" value="4Fe4S_Fe_S_CS"/>
</dbReference>
<dbReference type="GO" id="GO:0016020">
    <property type="term" value="C:membrane"/>
    <property type="evidence" value="ECO:0007669"/>
    <property type="project" value="InterPro"/>
</dbReference>
<dbReference type="Pfam" id="PF12838">
    <property type="entry name" value="Fer4_7"/>
    <property type="match status" value="1"/>
</dbReference>
<keyword evidence="4" id="KW-0479">Metal-binding</keyword>
<dbReference type="PROSITE" id="PS51379">
    <property type="entry name" value="4FE4S_FER_2"/>
    <property type="match status" value="2"/>
</dbReference>
<dbReference type="AlphaFoldDB" id="E6Q456"/>
<name>E6Q456_9ZZZZ</name>
<keyword evidence="7" id="KW-0411">Iron-sulfur</keyword>
<dbReference type="GO" id="GO:0046872">
    <property type="term" value="F:metal ion binding"/>
    <property type="evidence" value="ECO:0007669"/>
    <property type="project" value="UniProtKB-KW"/>
</dbReference>
<dbReference type="GO" id="GO:0009060">
    <property type="term" value="P:aerobic respiration"/>
    <property type="evidence" value="ECO:0007669"/>
    <property type="project" value="TreeGrafter"/>
</dbReference>
<feature type="domain" description="4Fe-4S ferredoxin-type" evidence="8">
    <location>
        <begin position="94"/>
        <end position="123"/>
    </location>
</feature>
<dbReference type="SUPFAM" id="SSF54862">
    <property type="entry name" value="4Fe-4S ferredoxins"/>
    <property type="match status" value="1"/>
</dbReference>
<dbReference type="EC" id="1.6.99.3" evidence="9"/>
<keyword evidence="5" id="KW-1278">Translocase</keyword>
<reference evidence="9" key="1">
    <citation type="submission" date="2009-10" db="EMBL/GenBank/DDBJ databases">
        <title>Diversity of trophic interactions inside an arsenic-rich microbial ecosystem.</title>
        <authorList>
            <person name="Bertin P.N."/>
            <person name="Heinrich-Salmeron A."/>
            <person name="Pelletier E."/>
            <person name="Goulhen-Chollet F."/>
            <person name="Arsene-Ploetze F."/>
            <person name="Gallien S."/>
            <person name="Calteau A."/>
            <person name="Vallenet D."/>
            <person name="Casiot C."/>
            <person name="Chane-Woon-Ming B."/>
            <person name="Giloteaux L."/>
            <person name="Barakat M."/>
            <person name="Bonnefoy V."/>
            <person name="Bruneel O."/>
            <person name="Chandler M."/>
            <person name="Cleiss J."/>
            <person name="Duran R."/>
            <person name="Elbaz-Poulichet F."/>
            <person name="Fonknechten N."/>
            <person name="Lauga B."/>
            <person name="Mornico D."/>
            <person name="Ortet P."/>
            <person name="Schaeffer C."/>
            <person name="Siguier P."/>
            <person name="Alexander Thil Smith A."/>
            <person name="Van Dorsselaer A."/>
            <person name="Weissenbach J."/>
            <person name="Medigue C."/>
            <person name="Le Paslier D."/>
        </authorList>
    </citation>
    <scope>NUCLEOTIDE SEQUENCE</scope>
</reference>
<dbReference type="PANTHER" id="PTHR10849">
    <property type="entry name" value="NADH DEHYDROGENASE UBIQUINONE IRON-SULFUR PROTEIN 8, MITOCHONDRIAL"/>
    <property type="match status" value="1"/>
</dbReference>
<keyword evidence="6" id="KW-0408">Iron</keyword>
<proteinExistence type="inferred from homology"/>
<keyword evidence="3" id="KW-0004">4Fe-4S</keyword>
<dbReference type="NCBIfam" id="NF004538">
    <property type="entry name" value="PRK05888.1-4"/>
    <property type="match status" value="1"/>
</dbReference>
<accession>E6Q456</accession>
<dbReference type="InterPro" id="IPR017896">
    <property type="entry name" value="4Fe4S_Fe-S-bd"/>
</dbReference>
<protein>
    <submittedName>
        <fullName evidence="9">NADH:ubiquinone oxidoreductase, chain I (Modular protein)</fullName>
        <ecNumber evidence="9">1.6.99.3</ecNumber>
    </submittedName>
</protein>
<evidence type="ECO:0000256" key="1">
    <source>
        <dbReference type="ARBA" id="ARBA00001966"/>
    </source>
</evidence>
<evidence type="ECO:0000259" key="8">
    <source>
        <dbReference type="PROSITE" id="PS51379"/>
    </source>
</evidence>
<sequence>MRKHLFNVGAILQGFGITFKYMFVKRPTIEYPSIKKQHAPRFHGLHELRRYADGKERCIGCELCSSACPANAITVIGAENAPDARVSPGERRAASYEIDELRCIFCGLCEEACPTDAIVLTPRFEMADYRRGAFVYSKDRLLVPSDAGVGTPPDERPNGIPADLGRVAEVKSTMNVDRGYSATHRGEVLKTERKGLAG</sequence>
<dbReference type="EMBL" id="CABO01000028">
    <property type="protein sequence ID" value="CBI02015.1"/>
    <property type="molecule type" value="Genomic_DNA"/>
</dbReference>
<dbReference type="GO" id="GO:0003954">
    <property type="term" value="F:NADH dehydrogenase activity"/>
    <property type="evidence" value="ECO:0007669"/>
    <property type="project" value="TreeGrafter"/>
</dbReference>
<evidence type="ECO:0000256" key="7">
    <source>
        <dbReference type="ARBA" id="ARBA00023014"/>
    </source>
</evidence>
<evidence type="ECO:0000256" key="6">
    <source>
        <dbReference type="ARBA" id="ARBA00023004"/>
    </source>
</evidence>
<dbReference type="InterPro" id="IPR010226">
    <property type="entry name" value="NADH_quinone_OxRdtase_chainI"/>
</dbReference>
<dbReference type="GO" id="GO:0051539">
    <property type="term" value="F:4 iron, 4 sulfur cluster binding"/>
    <property type="evidence" value="ECO:0007669"/>
    <property type="project" value="UniProtKB-KW"/>
</dbReference>
<evidence type="ECO:0000313" key="9">
    <source>
        <dbReference type="EMBL" id="CBI02015.1"/>
    </source>
</evidence>
<keyword evidence="9" id="KW-0560">Oxidoreductase</keyword>
<evidence type="ECO:0000256" key="2">
    <source>
        <dbReference type="ARBA" id="ARBA00010277"/>
    </source>
</evidence>
<dbReference type="NCBIfam" id="NF004537">
    <property type="entry name" value="PRK05888.1-3"/>
    <property type="match status" value="1"/>
</dbReference>
<dbReference type="HAMAP" id="MF_01351">
    <property type="entry name" value="NDH1_NuoI"/>
    <property type="match status" value="1"/>
</dbReference>
<dbReference type="Gene3D" id="3.30.70.3270">
    <property type="match status" value="1"/>
</dbReference>
<dbReference type="NCBIfam" id="TIGR01971">
    <property type="entry name" value="NuoI"/>
    <property type="match status" value="1"/>
</dbReference>
<dbReference type="PROSITE" id="PS00198">
    <property type="entry name" value="4FE4S_FER_1"/>
    <property type="match status" value="1"/>
</dbReference>
<comment type="caution">
    <text evidence="9">The sequence shown here is derived from an EMBL/GenBank/DDBJ whole genome shotgun (WGS) entry which is preliminary data.</text>
</comment>
<feature type="domain" description="4Fe-4S ferredoxin-type" evidence="8">
    <location>
        <begin position="48"/>
        <end position="78"/>
    </location>
</feature>
<keyword evidence="9" id="KW-0830">Ubiquinone</keyword>
<comment type="similarity">
    <text evidence="2">Belongs to the complex I 23 kDa subunit family.</text>
</comment>